<gene>
    <name evidence="3" type="ORF">GH714_033914</name>
</gene>
<name>A0A6A6KDL5_HEVBR</name>
<feature type="signal peptide" evidence="1">
    <location>
        <begin position="1"/>
        <end position="17"/>
    </location>
</feature>
<evidence type="ECO:0000259" key="2">
    <source>
        <dbReference type="PROSITE" id="PS50879"/>
    </source>
</evidence>
<protein>
    <recommendedName>
        <fullName evidence="2">RNase H type-1 domain-containing protein</fullName>
    </recommendedName>
</protein>
<dbReference type="InterPro" id="IPR012337">
    <property type="entry name" value="RNaseH-like_sf"/>
</dbReference>
<sequence>MIVANLSLGNLLLLSLGNPSGDYIKLNADGSTRGNPGRNGGEGVLRDYMGQWKAGFVIGIASAYAEIQALVHGLQLAWDLGCRSIVVELDSEVIVG</sequence>
<accession>A0A6A6KDL5</accession>
<dbReference type="CDD" id="cd06222">
    <property type="entry name" value="RNase_H_like"/>
    <property type="match status" value="1"/>
</dbReference>
<dbReference type="AlphaFoldDB" id="A0A6A6KDL5"/>
<comment type="caution">
    <text evidence="3">The sequence shown here is derived from an EMBL/GenBank/DDBJ whole genome shotgun (WGS) entry which is preliminary data.</text>
</comment>
<evidence type="ECO:0000313" key="4">
    <source>
        <dbReference type="Proteomes" id="UP000467840"/>
    </source>
</evidence>
<evidence type="ECO:0000256" key="1">
    <source>
        <dbReference type="SAM" id="SignalP"/>
    </source>
</evidence>
<dbReference type="InterPro" id="IPR002156">
    <property type="entry name" value="RNaseH_domain"/>
</dbReference>
<dbReference type="Proteomes" id="UP000467840">
    <property type="component" value="Chromosome 3"/>
</dbReference>
<dbReference type="PANTHER" id="PTHR47723">
    <property type="entry name" value="OS05G0353850 PROTEIN"/>
    <property type="match status" value="1"/>
</dbReference>
<dbReference type="GO" id="GO:0003676">
    <property type="term" value="F:nucleic acid binding"/>
    <property type="evidence" value="ECO:0007669"/>
    <property type="project" value="InterPro"/>
</dbReference>
<proteinExistence type="predicted"/>
<keyword evidence="1" id="KW-0732">Signal</keyword>
<reference evidence="3 4" key="1">
    <citation type="journal article" date="2020" name="Mol. Plant">
        <title>The Chromosome-Based Rubber Tree Genome Provides New Insights into Spurge Genome Evolution and Rubber Biosynthesis.</title>
        <authorList>
            <person name="Liu J."/>
            <person name="Shi C."/>
            <person name="Shi C.C."/>
            <person name="Li W."/>
            <person name="Zhang Q.J."/>
            <person name="Zhang Y."/>
            <person name="Li K."/>
            <person name="Lu H.F."/>
            <person name="Shi C."/>
            <person name="Zhu S.T."/>
            <person name="Xiao Z.Y."/>
            <person name="Nan H."/>
            <person name="Yue Y."/>
            <person name="Zhu X.G."/>
            <person name="Wu Y."/>
            <person name="Hong X.N."/>
            <person name="Fan G.Y."/>
            <person name="Tong Y."/>
            <person name="Zhang D."/>
            <person name="Mao C.L."/>
            <person name="Liu Y.L."/>
            <person name="Hao S.J."/>
            <person name="Liu W.Q."/>
            <person name="Lv M.Q."/>
            <person name="Zhang H.B."/>
            <person name="Liu Y."/>
            <person name="Hu-Tang G.R."/>
            <person name="Wang J.P."/>
            <person name="Wang J.H."/>
            <person name="Sun Y.H."/>
            <person name="Ni S.B."/>
            <person name="Chen W.B."/>
            <person name="Zhang X.C."/>
            <person name="Jiao Y.N."/>
            <person name="Eichler E.E."/>
            <person name="Li G.H."/>
            <person name="Liu X."/>
            <person name="Gao L.Z."/>
        </authorList>
    </citation>
    <scope>NUCLEOTIDE SEQUENCE [LARGE SCALE GENOMIC DNA]</scope>
    <source>
        <strain evidence="4">cv. GT1</strain>
        <tissue evidence="3">Leaf</tissue>
    </source>
</reference>
<dbReference type="Gene3D" id="3.30.420.10">
    <property type="entry name" value="Ribonuclease H-like superfamily/Ribonuclease H"/>
    <property type="match status" value="1"/>
</dbReference>
<organism evidence="3 4">
    <name type="scientific">Hevea brasiliensis</name>
    <name type="common">Para rubber tree</name>
    <name type="synonym">Siphonia brasiliensis</name>
    <dbReference type="NCBI Taxonomy" id="3981"/>
    <lineage>
        <taxon>Eukaryota</taxon>
        <taxon>Viridiplantae</taxon>
        <taxon>Streptophyta</taxon>
        <taxon>Embryophyta</taxon>
        <taxon>Tracheophyta</taxon>
        <taxon>Spermatophyta</taxon>
        <taxon>Magnoliopsida</taxon>
        <taxon>eudicotyledons</taxon>
        <taxon>Gunneridae</taxon>
        <taxon>Pentapetalae</taxon>
        <taxon>rosids</taxon>
        <taxon>fabids</taxon>
        <taxon>Malpighiales</taxon>
        <taxon>Euphorbiaceae</taxon>
        <taxon>Crotonoideae</taxon>
        <taxon>Micrandreae</taxon>
        <taxon>Hevea</taxon>
    </lineage>
</organism>
<evidence type="ECO:0000313" key="3">
    <source>
        <dbReference type="EMBL" id="KAF2286867.1"/>
    </source>
</evidence>
<dbReference type="GO" id="GO:0004523">
    <property type="term" value="F:RNA-DNA hybrid ribonuclease activity"/>
    <property type="evidence" value="ECO:0007669"/>
    <property type="project" value="InterPro"/>
</dbReference>
<dbReference type="InterPro" id="IPR036397">
    <property type="entry name" value="RNaseH_sf"/>
</dbReference>
<feature type="domain" description="RNase H type-1" evidence="2">
    <location>
        <begin position="20"/>
        <end position="96"/>
    </location>
</feature>
<keyword evidence="4" id="KW-1185">Reference proteome</keyword>
<dbReference type="PROSITE" id="PS50879">
    <property type="entry name" value="RNASE_H_1"/>
    <property type="match status" value="1"/>
</dbReference>
<dbReference type="Pfam" id="PF13456">
    <property type="entry name" value="RVT_3"/>
    <property type="match status" value="1"/>
</dbReference>
<feature type="chain" id="PRO_5025579834" description="RNase H type-1 domain-containing protein" evidence="1">
    <location>
        <begin position="18"/>
        <end position="96"/>
    </location>
</feature>
<dbReference type="PANTHER" id="PTHR47723:SF19">
    <property type="entry name" value="POLYNUCLEOTIDYL TRANSFERASE, RIBONUCLEASE H-LIKE SUPERFAMILY PROTEIN"/>
    <property type="match status" value="1"/>
</dbReference>
<dbReference type="InterPro" id="IPR053151">
    <property type="entry name" value="RNase_H-like"/>
</dbReference>
<dbReference type="InterPro" id="IPR044730">
    <property type="entry name" value="RNase_H-like_dom_plant"/>
</dbReference>
<dbReference type="EMBL" id="JAAGAX010000017">
    <property type="protein sequence ID" value="KAF2286867.1"/>
    <property type="molecule type" value="Genomic_DNA"/>
</dbReference>
<dbReference type="SUPFAM" id="SSF53098">
    <property type="entry name" value="Ribonuclease H-like"/>
    <property type="match status" value="1"/>
</dbReference>